<feature type="transmembrane region" description="Helical" evidence="5">
    <location>
        <begin position="75"/>
        <end position="96"/>
    </location>
</feature>
<evidence type="ECO:0000313" key="7">
    <source>
        <dbReference type="Proteomes" id="UP000251842"/>
    </source>
</evidence>
<keyword evidence="2 5" id="KW-0812">Transmembrane</keyword>
<comment type="subcellular location">
    <subcellularLocation>
        <location evidence="5">Cell membrane</location>
        <topology evidence="5">Multi-pass membrane protein</topology>
    </subcellularLocation>
    <subcellularLocation>
        <location evidence="1">Membrane</location>
        <topology evidence="1">Multi-pass membrane protein</topology>
    </subcellularLocation>
</comment>
<dbReference type="InterPro" id="IPR019820">
    <property type="entry name" value="Sec-indep_translocase_CS"/>
</dbReference>
<dbReference type="PROSITE" id="PS01218">
    <property type="entry name" value="TATC"/>
    <property type="match status" value="1"/>
</dbReference>
<evidence type="ECO:0000256" key="4">
    <source>
        <dbReference type="ARBA" id="ARBA00023136"/>
    </source>
</evidence>
<dbReference type="HAMAP" id="MF_00902">
    <property type="entry name" value="TatC"/>
    <property type="match status" value="1"/>
</dbReference>
<evidence type="ECO:0000256" key="3">
    <source>
        <dbReference type="ARBA" id="ARBA00022989"/>
    </source>
</evidence>
<dbReference type="InterPro" id="IPR002033">
    <property type="entry name" value="TatC"/>
</dbReference>
<dbReference type="Proteomes" id="UP000251842">
    <property type="component" value="Chromosome"/>
</dbReference>
<gene>
    <name evidence="5 6" type="primary">tatC</name>
    <name evidence="6" type="ORF">DCD74_10750</name>
</gene>
<dbReference type="PANTHER" id="PTHR30371">
    <property type="entry name" value="SEC-INDEPENDENT PROTEIN TRANSLOCASE PROTEIN TATC"/>
    <property type="match status" value="1"/>
</dbReference>
<dbReference type="Pfam" id="PF00902">
    <property type="entry name" value="TatC"/>
    <property type="match status" value="1"/>
</dbReference>
<dbReference type="RefSeq" id="WP_112927308.1">
    <property type="nucleotide sequence ID" value="NZ_CP029556.1"/>
</dbReference>
<evidence type="ECO:0000256" key="2">
    <source>
        <dbReference type="ARBA" id="ARBA00022692"/>
    </source>
</evidence>
<reference evidence="7" key="1">
    <citation type="submission" date="2018-05" db="EMBL/GenBank/DDBJ databases">
        <title>Luteimonas pekinense sp. nov., isolated from human Meibomian gland secretions, Beijing, China.</title>
        <authorList>
            <person name="Wen T."/>
            <person name="Bai H."/>
            <person name="Lv H."/>
        </authorList>
    </citation>
    <scope>NUCLEOTIDE SEQUENCE [LARGE SCALE GENOMIC DNA]</scope>
    <source>
        <strain evidence="7">83-4</strain>
    </source>
</reference>
<keyword evidence="5" id="KW-0811">Translocation</keyword>
<sequence length="250" mass="26943">MAEANASGGWLSHLFELRARLVKVTVAVIALFALFAIFSDRLYSELAAPMLAALPKGSQLIATDPLTPFSTPLRLALYLAILAAAPVLLYQAWAFIAPGLYRREKRVAAPLLVSSMLLFYAGCAFAYFVLLPVMFKFLAVTKPEGVVMMPDIARYLDFVAVIALASGFSFEVPVALVILVLLGWVTPKQLAGARGYAIIAIFFIAMIITPGDGLSMVMMALPMCLLYEAGIIAARMVAPRPRDAADPAAR</sequence>
<feature type="transmembrane region" description="Helical" evidence="5">
    <location>
        <begin position="214"/>
        <end position="234"/>
    </location>
</feature>
<accession>A0A344J7T7</accession>
<comment type="function">
    <text evidence="5">Part of the twin-arginine translocation (Tat) system that transports large folded proteins containing a characteristic twin-arginine motif in their signal peptide across membranes. Together with TatB, TatC is part of a receptor directly interacting with Tat signal peptides.</text>
</comment>
<dbReference type="GO" id="GO:0009977">
    <property type="term" value="F:proton motive force dependent protein transmembrane transporter activity"/>
    <property type="evidence" value="ECO:0007669"/>
    <property type="project" value="TreeGrafter"/>
</dbReference>
<keyword evidence="5" id="KW-0813">Transport</keyword>
<dbReference type="GO" id="GO:0033281">
    <property type="term" value="C:TAT protein transport complex"/>
    <property type="evidence" value="ECO:0007669"/>
    <property type="project" value="UniProtKB-UniRule"/>
</dbReference>
<dbReference type="KEGG" id="lue:DCD74_10750"/>
<proteinExistence type="inferred from homology"/>
<evidence type="ECO:0000256" key="5">
    <source>
        <dbReference type="HAMAP-Rule" id="MF_00902"/>
    </source>
</evidence>
<keyword evidence="7" id="KW-1185">Reference proteome</keyword>
<comment type="subunit">
    <text evidence="5">The Tat system comprises two distinct complexes: a TatABC complex, containing multiple copies of TatA, TatB and TatC subunits, and a separate TatA complex, containing only TatA subunits. Substrates initially bind to the TatABC complex, which probably triggers association of the separate TatA complex to form the active translocon.</text>
</comment>
<keyword evidence="4 5" id="KW-0472">Membrane</keyword>
<comment type="similarity">
    <text evidence="5">Belongs to the TatC family.</text>
</comment>
<evidence type="ECO:0000256" key="1">
    <source>
        <dbReference type="ARBA" id="ARBA00004141"/>
    </source>
</evidence>
<dbReference type="GO" id="GO:0043953">
    <property type="term" value="P:protein transport by the Tat complex"/>
    <property type="evidence" value="ECO:0007669"/>
    <property type="project" value="UniProtKB-UniRule"/>
</dbReference>
<feature type="transmembrane region" description="Helical" evidence="5">
    <location>
        <begin position="158"/>
        <end position="184"/>
    </location>
</feature>
<dbReference type="PANTHER" id="PTHR30371:SF0">
    <property type="entry name" value="SEC-INDEPENDENT PROTEIN TRANSLOCASE PROTEIN TATC, CHLOROPLASTIC-RELATED"/>
    <property type="match status" value="1"/>
</dbReference>
<name>A0A344J7T7_9GAMM</name>
<keyword evidence="5" id="KW-1003">Cell membrane</keyword>
<feature type="transmembrane region" description="Helical" evidence="5">
    <location>
        <begin position="21"/>
        <end position="39"/>
    </location>
</feature>
<dbReference type="GO" id="GO:0065002">
    <property type="term" value="P:intracellular protein transmembrane transport"/>
    <property type="evidence" value="ECO:0007669"/>
    <property type="project" value="TreeGrafter"/>
</dbReference>
<dbReference type="OrthoDB" id="9777044at2"/>
<keyword evidence="3 5" id="KW-1133">Transmembrane helix</keyword>
<protein>
    <recommendedName>
        <fullName evidence="5">Sec-independent protein translocase protein TatC</fullName>
    </recommendedName>
</protein>
<keyword evidence="5" id="KW-0653">Protein transport</keyword>
<dbReference type="EMBL" id="CP029556">
    <property type="protein sequence ID" value="AXA85097.1"/>
    <property type="molecule type" value="Genomic_DNA"/>
</dbReference>
<feature type="transmembrane region" description="Helical" evidence="5">
    <location>
        <begin position="117"/>
        <end position="138"/>
    </location>
</feature>
<dbReference type="PRINTS" id="PR01840">
    <property type="entry name" value="TATCFAMILY"/>
</dbReference>
<organism evidence="6 7">
    <name type="scientific">Solilutibacter oculi</name>
    <dbReference type="NCBI Taxonomy" id="2698682"/>
    <lineage>
        <taxon>Bacteria</taxon>
        <taxon>Pseudomonadati</taxon>
        <taxon>Pseudomonadota</taxon>
        <taxon>Gammaproteobacteria</taxon>
        <taxon>Lysobacterales</taxon>
        <taxon>Lysobacteraceae</taxon>
        <taxon>Solilutibacter</taxon>
    </lineage>
</organism>
<evidence type="ECO:0000313" key="6">
    <source>
        <dbReference type="EMBL" id="AXA85097.1"/>
    </source>
</evidence>
<dbReference type="AlphaFoldDB" id="A0A344J7T7"/>
<feature type="transmembrane region" description="Helical" evidence="5">
    <location>
        <begin position="191"/>
        <end position="208"/>
    </location>
</feature>
<dbReference type="NCBIfam" id="TIGR00945">
    <property type="entry name" value="tatC"/>
    <property type="match status" value="1"/>
</dbReference>